<dbReference type="InterPro" id="IPR052405">
    <property type="entry name" value="Mito_Transl_Release_Factor"/>
</dbReference>
<dbReference type="PANTHER" id="PTHR46203:SF1">
    <property type="entry name" value="MITOCHONDRIAL TRANSLATION RELEASE FACTOR IN RESCUE"/>
    <property type="match status" value="1"/>
</dbReference>
<dbReference type="Proteomes" id="UP000619479">
    <property type="component" value="Unassembled WGS sequence"/>
</dbReference>
<dbReference type="Gene3D" id="3.30.160.20">
    <property type="match status" value="1"/>
</dbReference>
<dbReference type="EMBL" id="BOMH01000090">
    <property type="protein sequence ID" value="GID70960.1"/>
    <property type="molecule type" value="Genomic_DNA"/>
</dbReference>
<feature type="domain" description="Prokaryotic-type class I peptide chain release factors" evidence="3">
    <location>
        <begin position="106"/>
        <end position="180"/>
    </location>
</feature>
<dbReference type="SUPFAM" id="SSF75620">
    <property type="entry name" value="Release factor"/>
    <property type="match status" value="1"/>
</dbReference>
<accession>A0A919IZH1</accession>
<evidence type="ECO:0000259" key="3">
    <source>
        <dbReference type="Pfam" id="PF00472"/>
    </source>
</evidence>
<proteinExistence type="inferred from homology"/>
<organism evidence="4 5">
    <name type="scientific">Actinoplanes cyaneus</name>
    <dbReference type="NCBI Taxonomy" id="52696"/>
    <lineage>
        <taxon>Bacteria</taxon>
        <taxon>Bacillati</taxon>
        <taxon>Actinomycetota</taxon>
        <taxon>Actinomycetes</taxon>
        <taxon>Micromonosporales</taxon>
        <taxon>Micromonosporaceae</taxon>
        <taxon>Actinoplanes</taxon>
    </lineage>
</organism>
<protein>
    <submittedName>
        <fullName evidence="4">Peptide chain release factor-like protein</fullName>
    </submittedName>
</protein>
<gene>
    <name evidence="4" type="ORF">Acy02nite_88410</name>
</gene>
<dbReference type="InterPro" id="IPR000352">
    <property type="entry name" value="Pep_chain_release_fac_I"/>
</dbReference>
<sequence>MSTHLLLSAGRGPEECSWAVARLLRRLEAEARTRKVTVDRLEVVAGEQPGTYRSVLLRISSPEFAASWTGTLCWQAPSPYRTGPGRKNWYVTAQPCSIGAPRTTFAESDVDVVGVRTGGPGGQHRNKASTAVRATHRPTGTVVVVDTERQFTLNRRLALRLLRERLERSDAVAGQETVTARWRLHDDLVRGDPIRTERP</sequence>
<dbReference type="GO" id="GO:0003747">
    <property type="term" value="F:translation release factor activity"/>
    <property type="evidence" value="ECO:0007669"/>
    <property type="project" value="InterPro"/>
</dbReference>
<dbReference type="InterPro" id="IPR017509">
    <property type="entry name" value="PrfH"/>
</dbReference>
<dbReference type="InterPro" id="IPR045853">
    <property type="entry name" value="Pep_chain_release_fac_I_sf"/>
</dbReference>
<reference evidence="4" key="1">
    <citation type="submission" date="2021-01" db="EMBL/GenBank/DDBJ databases">
        <title>Whole genome shotgun sequence of Actinoplanes cyaneus NBRC 14990.</title>
        <authorList>
            <person name="Komaki H."/>
            <person name="Tamura T."/>
        </authorList>
    </citation>
    <scope>NUCLEOTIDE SEQUENCE</scope>
    <source>
        <strain evidence="4">NBRC 14990</strain>
    </source>
</reference>
<evidence type="ECO:0000256" key="1">
    <source>
        <dbReference type="ARBA" id="ARBA00010835"/>
    </source>
</evidence>
<comment type="similarity">
    <text evidence="1">Belongs to the prokaryotic/mitochondrial release factor family.</text>
</comment>
<dbReference type="Pfam" id="PF00472">
    <property type="entry name" value="RF-1"/>
    <property type="match status" value="1"/>
</dbReference>
<dbReference type="AlphaFoldDB" id="A0A919IZH1"/>
<evidence type="ECO:0000313" key="4">
    <source>
        <dbReference type="EMBL" id="GID70960.1"/>
    </source>
</evidence>
<keyword evidence="2" id="KW-0809">Transit peptide</keyword>
<dbReference type="PANTHER" id="PTHR46203">
    <property type="entry name" value="PROBABLE PEPTIDE CHAIN RELEASE FACTOR C12ORF65"/>
    <property type="match status" value="1"/>
</dbReference>
<comment type="caution">
    <text evidence="4">The sequence shown here is derived from an EMBL/GenBank/DDBJ whole genome shotgun (WGS) entry which is preliminary data.</text>
</comment>
<dbReference type="RefSeq" id="WP_203755482.1">
    <property type="nucleotide sequence ID" value="NZ_BAAAUC010000083.1"/>
</dbReference>
<dbReference type="NCBIfam" id="TIGR03072">
    <property type="entry name" value="release_prfH"/>
    <property type="match status" value="1"/>
</dbReference>
<evidence type="ECO:0000256" key="2">
    <source>
        <dbReference type="ARBA" id="ARBA00022946"/>
    </source>
</evidence>
<keyword evidence="5" id="KW-1185">Reference proteome</keyword>
<name>A0A919IZH1_9ACTN</name>
<evidence type="ECO:0000313" key="5">
    <source>
        <dbReference type="Proteomes" id="UP000619479"/>
    </source>
</evidence>